<feature type="transmembrane region" description="Helical" evidence="8">
    <location>
        <begin position="58"/>
        <end position="81"/>
    </location>
</feature>
<evidence type="ECO:0000256" key="6">
    <source>
        <dbReference type="ARBA" id="ARBA00022989"/>
    </source>
</evidence>
<keyword evidence="3" id="KW-1003">Cell membrane</keyword>
<feature type="transmembrane region" description="Helical" evidence="8">
    <location>
        <begin position="312"/>
        <end position="334"/>
    </location>
</feature>
<name>A0A5C5ZZG2_9BACT</name>
<evidence type="ECO:0000256" key="2">
    <source>
        <dbReference type="ARBA" id="ARBA00022448"/>
    </source>
</evidence>
<comment type="caution">
    <text evidence="9">The sequence shown here is derived from an EMBL/GenBank/DDBJ whole genome shotgun (WGS) entry which is preliminary data.</text>
</comment>
<proteinExistence type="predicted"/>
<evidence type="ECO:0000256" key="7">
    <source>
        <dbReference type="ARBA" id="ARBA00023136"/>
    </source>
</evidence>
<feature type="transmembrane region" description="Helical" evidence="8">
    <location>
        <begin position="240"/>
        <end position="264"/>
    </location>
</feature>
<dbReference type="SUPFAM" id="SSF161098">
    <property type="entry name" value="MetI-like"/>
    <property type="match status" value="2"/>
</dbReference>
<protein>
    <recommendedName>
        <fullName evidence="11">ABC transmembrane type-1 domain-containing protein</fullName>
    </recommendedName>
</protein>
<accession>A0A5C5ZZG2</accession>
<dbReference type="Gene3D" id="1.10.3720.10">
    <property type="entry name" value="MetI-like"/>
    <property type="match status" value="2"/>
</dbReference>
<organism evidence="9 10">
    <name type="scientific">Neorhodopirellula pilleata</name>
    <dbReference type="NCBI Taxonomy" id="2714738"/>
    <lineage>
        <taxon>Bacteria</taxon>
        <taxon>Pseudomonadati</taxon>
        <taxon>Planctomycetota</taxon>
        <taxon>Planctomycetia</taxon>
        <taxon>Pirellulales</taxon>
        <taxon>Pirellulaceae</taxon>
        <taxon>Neorhodopirellula</taxon>
    </lineage>
</organism>
<comment type="subcellular location">
    <subcellularLocation>
        <location evidence="1">Cell inner membrane</location>
        <topology evidence="1">Multi-pass membrane protein</topology>
    </subcellularLocation>
</comment>
<keyword evidence="7 8" id="KW-0472">Membrane</keyword>
<evidence type="ECO:0008006" key="11">
    <source>
        <dbReference type="Google" id="ProtNLM"/>
    </source>
</evidence>
<dbReference type="Proteomes" id="UP000316213">
    <property type="component" value="Unassembled WGS sequence"/>
</dbReference>
<evidence type="ECO:0000256" key="3">
    <source>
        <dbReference type="ARBA" id="ARBA00022475"/>
    </source>
</evidence>
<feature type="transmembrane region" description="Helical" evidence="8">
    <location>
        <begin position="490"/>
        <end position="508"/>
    </location>
</feature>
<gene>
    <name evidence="9" type="ORF">Pla100_45540</name>
</gene>
<dbReference type="GO" id="GO:0005886">
    <property type="term" value="C:plasma membrane"/>
    <property type="evidence" value="ECO:0007669"/>
    <property type="project" value="UniProtKB-SubCell"/>
</dbReference>
<keyword evidence="2" id="KW-0813">Transport</keyword>
<dbReference type="PANTHER" id="PTHR43357:SF3">
    <property type="entry name" value="FE(3+)-TRANSPORT SYSTEM PERMEASE PROTEIN FBPB 2"/>
    <property type="match status" value="1"/>
</dbReference>
<dbReference type="AlphaFoldDB" id="A0A5C5ZZG2"/>
<feature type="transmembrane region" description="Helical" evidence="8">
    <location>
        <begin position="346"/>
        <end position="372"/>
    </location>
</feature>
<dbReference type="PANTHER" id="PTHR43357">
    <property type="entry name" value="INNER MEMBRANE ABC TRANSPORTER PERMEASE PROTEIN YDCV"/>
    <property type="match status" value="1"/>
</dbReference>
<evidence type="ECO:0000256" key="4">
    <source>
        <dbReference type="ARBA" id="ARBA00022519"/>
    </source>
</evidence>
<evidence type="ECO:0000313" key="9">
    <source>
        <dbReference type="EMBL" id="TWT92536.1"/>
    </source>
</evidence>
<keyword evidence="5 8" id="KW-0812">Transmembrane</keyword>
<keyword evidence="6 8" id="KW-1133">Transmembrane helix</keyword>
<evidence type="ECO:0000256" key="5">
    <source>
        <dbReference type="ARBA" id="ARBA00022692"/>
    </source>
</evidence>
<feature type="transmembrane region" description="Helical" evidence="8">
    <location>
        <begin position="12"/>
        <end position="37"/>
    </location>
</feature>
<feature type="transmembrane region" description="Helical" evidence="8">
    <location>
        <begin position="429"/>
        <end position="452"/>
    </location>
</feature>
<dbReference type="CDD" id="cd06261">
    <property type="entry name" value="TM_PBP2"/>
    <property type="match status" value="1"/>
</dbReference>
<evidence type="ECO:0000313" key="10">
    <source>
        <dbReference type="Proteomes" id="UP000316213"/>
    </source>
</evidence>
<dbReference type="InterPro" id="IPR035906">
    <property type="entry name" value="MetI-like_sf"/>
</dbReference>
<feature type="transmembrane region" description="Helical" evidence="8">
    <location>
        <begin position="384"/>
        <end position="408"/>
    </location>
</feature>
<dbReference type="InterPro" id="IPR000515">
    <property type="entry name" value="MetI-like"/>
</dbReference>
<evidence type="ECO:0000256" key="1">
    <source>
        <dbReference type="ARBA" id="ARBA00004429"/>
    </source>
</evidence>
<feature type="transmembrane region" description="Helical" evidence="8">
    <location>
        <begin position="197"/>
        <end position="220"/>
    </location>
</feature>
<dbReference type="EMBL" id="SJPM01000011">
    <property type="protein sequence ID" value="TWT92536.1"/>
    <property type="molecule type" value="Genomic_DNA"/>
</dbReference>
<keyword evidence="4" id="KW-0997">Cell inner membrane</keyword>
<dbReference type="GO" id="GO:0055085">
    <property type="term" value="P:transmembrane transport"/>
    <property type="evidence" value="ECO:0007669"/>
    <property type="project" value="InterPro"/>
</dbReference>
<evidence type="ECO:0000256" key="8">
    <source>
        <dbReference type="SAM" id="Phobius"/>
    </source>
</evidence>
<feature type="transmembrane region" description="Helical" evidence="8">
    <location>
        <begin position="101"/>
        <end position="124"/>
    </location>
</feature>
<reference evidence="9 10" key="1">
    <citation type="submission" date="2019-02" db="EMBL/GenBank/DDBJ databases">
        <title>Deep-cultivation of Planctomycetes and their phenomic and genomic characterization uncovers novel biology.</title>
        <authorList>
            <person name="Wiegand S."/>
            <person name="Jogler M."/>
            <person name="Boedeker C."/>
            <person name="Pinto D."/>
            <person name="Vollmers J."/>
            <person name="Rivas-Marin E."/>
            <person name="Kohn T."/>
            <person name="Peeters S.H."/>
            <person name="Heuer A."/>
            <person name="Rast P."/>
            <person name="Oberbeckmann S."/>
            <person name="Bunk B."/>
            <person name="Jeske O."/>
            <person name="Meyerdierks A."/>
            <person name="Storesund J.E."/>
            <person name="Kallscheuer N."/>
            <person name="Luecker S."/>
            <person name="Lage O.M."/>
            <person name="Pohl T."/>
            <person name="Merkel B.J."/>
            <person name="Hornburger P."/>
            <person name="Mueller R.-W."/>
            <person name="Bruemmer F."/>
            <person name="Labrenz M."/>
            <person name="Spormann A.M."/>
            <person name="Op Den Camp H."/>
            <person name="Overmann J."/>
            <person name="Amann R."/>
            <person name="Jetten M.S.M."/>
            <person name="Mascher T."/>
            <person name="Medema M.H."/>
            <person name="Devos D.P."/>
            <person name="Kaster A.-K."/>
            <person name="Ovreas L."/>
            <person name="Rohde M."/>
            <person name="Galperin M.Y."/>
            <person name="Jogler C."/>
        </authorList>
    </citation>
    <scope>NUCLEOTIDE SEQUENCE [LARGE SCALE GENOMIC DNA]</scope>
    <source>
        <strain evidence="9 10">Pla100</strain>
    </source>
</reference>
<dbReference type="RefSeq" id="WP_231603336.1">
    <property type="nucleotide sequence ID" value="NZ_SJPM01000011.1"/>
</dbReference>
<feature type="transmembrane region" description="Helical" evidence="8">
    <location>
        <begin position="156"/>
        <end position="177"/>
    </location>
</feature>
<sequence length="515" mass="55699">MADDWGAALVTTFALMAVSSILAVVIGIPSAIAATFLADKGAIGRDREVSNWSRVCRLAVPLWIAAMLFAIATPLILHAAAWESTAGKFGWLVKTMTGGNLLWVGWIHGVHGSAIVGLLSFWAIRNIPDLVLQHASIDMTPWRVWWNVRLSLARPWIALGVVLVGLVAATEMSVADLHSVRTVADQFYLFYALDPTMTSVMMVLVVPFVLASIPCSVWYLSGHSGFYMDMAHRRSPSQLICAFSPGMAVSSFMALLWLILSLLVCQTAMFVGLVLQAGHAVRVEGGRAIASWSWTACVRSLAEAPSMFAQEYAWTIQLACLTTIVVIPLACVVGRRSRTHPRSAKATDAAMVALFVIPGPLVAMGIVRLFAFGVPGFETLATQTLIPTMMAVGVRSFVIAYLILRFAYSQISESVWQSARLDASSWRRIISVELPAIWPAVLIASIASAIIASGDVPASLPVLPPGVTTVGTRLFGLLHSGARYQEASLAFWYFAALLVLGTISWVIVKRRMVLS</sequence>
<keyword evidence="10" id="KW-1185">Reference proteome</keyword>